<protein>
    <submittedName>
        <fullName evidence="1">DUF2018 family protein</fullName>
    </submittedName>
</protein>
<accession>A0ABS7WTU6</accession>
<sequence>MINLDYDIFESSPMEKLLDILQNAPKSTIERAMQRLFIEHIAMLELLEKQEISEDKIKEYIFNNENSLLEQVPNMCIDLGAKVLGQEG</sequence>
<dbReference type="EMBL" id="JACGBB010000013">
    <property type="protein sequence ID" value="MBZ7987742.1"/>
    <property type="molecule type" value="Genomic_DNA"/>
</dbReference>
<dbReference type="InterPro" id="IPR018563">
    <property type="entry name" value="DUF2018"/>
</dbReference>
<proteinExistence type="predicted"/>
<comment type="caution">
    <text evidence="1">The sequence shown here is derived from an EMBL/GenBank/DDBJ whole genome shotgun (WGS) entry which is preliminary data.</text>
</comment>
<dbReference type="Pfam" id="PF09442">
    <property type="entry name" value="DUF2018"/>
    <property type="match status" value="1"/>
</dbReference>
<gene>
    <name evidence="1" type="ORF">AVCANL283_06460</name>
</gene>
<dbReference type="InterPro" id="IPR023126">
    <property type="entry name" value="HP0242-like_sf"/>
</dbReference>
<reference evidence="1 2" key="1">
    <citation type="submission" date="2020-07" db="EMBL/GenBank/DDBJ databases">
        <title>Transfer of Campylobacter canadensis to the novel genus Avispirillum gen. nov., that also includes two novel species recovered from migratory waterfowl: Avispirillum anseris sp. nov. and Avispirillum brantae sp. nov.</title>
        <authorList>
            <person name="Miller W.G."/>
            <person name="Chapman M.H."/>
            <person name="Yee E."/>
            <person name="Inglis G.D."/>
        </authorList>
    </citation>
    <scope>NUCLEOTIDE SEQUENCE [LARGE SCALE GENOMIC DNA]</scope>
    <source>
        <strain evidence="1 2">L283</strain>
    </source>
</reference>
<evidence type="ECO:0000313" key="2">
    <source>
        <dbReference type="Proteomes" id="UP000786183"/>
    </source>
</evidence>
<keyword evidence="2" id="KW-1185">Reference proteome</keyword>
<dbReference type="SUPFAM" id="SSF158752">
    <property type="entry name" value="HP0242-like"/>
    <property type="match status" value="1"/>
</dbReference>
<dbReference type="Proteomes" id="UP000786183">
    <property type="component" value="Unassembled WGS sequence"/>
</dbReference>
<evidence type="ECO:0000313" key="1">
    <source>
        <dbReference type="EMBL" id="MBZ7987742.1"/>
    </source>
</evidence>
<organism evidence="1 2">
    <name type="scientific">Campylobacter canadensis</name>
    <dbReference type="NCBI Taxonomy" id="449520"/>
    <lineage>
        <taxon>Bacteria</taxon>
        <taxon>Pseudomonadati</taxon>
        <taxon>Campylobacterota</taxon>
        <taxon>Epsilonproteobacteria</taxon>
        <taxon>Campylobacterales</taxon>
        <taxon>Campylobacteraceae</taxon>
        <taxon>Campylobacter</taxon>
    </lineage>
</organism>
<name>A0ABS7WTU6_9BACT</name>
<dbReference type="RefSeq" id="WP_172231928.1">
    <property type="nucleotide sequence ID" value="NZ_CP035946.1"/>
</dbReference>
<dbReference type="Gene3D" id="1.10.3350.10">
    <property type="entry name" value="HP0242-like domain"/>
    <property type="match status" value="1"/>
</dbReference>